<dbReference type="OrthoDB" id="342064at2759"/>
<feature type="compositionally biased region" description="Pro residues" evidence="1">
    <location>
        <begin position="142"/>
        <end position="153"/>
    </location>
</feature>
<dbReference type="GO" id="GO:0016604">
    <property type="term" value="C:nuclear body"/>
    <property type="evidence" value="ECO:0000318"/>
    <property type="project" value="GO_Central"/>
</dbReference>
<feature type="compositionally biased region" description="Pro residues" evidence="1">
    <location>
        <begin position="204"/>
        <end position="215"/>
    </location>
</feature>
<organism evidence="3 4">
    <name type="scientific">Sorghum bicolor</name>
    <name type="common">Sorghum</name>
    <name type="synonym">Sorghum vulgare</name>
    <dbReference type="NCBI Taxonomy" id="4558"/>
    <lineage>
        <taxon>Eukaryota</taxon>
        <taxon>Viridiplantae</taxon>
        <taxon>Streptophyta</taxon>
        <taxon>Embryophyta</taxon>
        <taxon>Tracheophyta</taxon>
        <taxon>Spermatophyta</taxon>
        <taxon>Magnoliopsida</taxon>
        <taxon>Liliopsida</taxon>
        <taxon>Poales</taxon>
        <taxon>Poaceae</taxon>
        <taxon>PACMAD clade</taxon>
        <taxon>Panicoideae</taxon>
        <taxon>Andropogonodae</taxon>
        <taxon>Andropogoneae</taxon>
        <taxon>Sorghinae</taxon>
        <taxon>Sorghum</taxon>
    </lineage>
</organism>
<feature type="region of interest" description="Disordered" evidence="1">
    <location>
        <begin position="1"/>
        <end position="300"/>
    </location>
</feature>
<protein>
    <recommendedName>
        <fullName evidence="2">C2H2-type domain-containing protein</fullName>
    </recommendedName>
</protein>
<dbReference type="InterPro" id="IPR039727">
    <property type="entry name" value="SE/Ars2"/>
</dbReference>
<evidence type="ECO:0000256" key="1">
    <source>
        <dbReference type="SAM" id="MobiDB-lite"/>
    </source>
</evidence>
<feature type="compositionally biased region" description="Pro residues" evidence="1">
    <location>
        <begin position="263"/>
        <end position="272"/>
    </location>
</feature>
<feature type="domain" description="C2H2-type" evidence="2">
    <location>
        <begin position="637"/>
        <end position="660"/>
    </location>
</feature>
<dbReference type="Pfam" id="PF04959">
    <property type="entry name" value="ARS2"/>
    <property type="match status" value="1"/>
</dbReference>
<feature type="compositionally biased region" description="Basic and acidic residues" evidence="1">
    <location>
        <begin position="165"/>
        <end position="175"/>
    </location>
</feature>
<dbReference type="InterPro" id="IPR021933">
    <property type="entry name" value="SERRATE/Ars2_N"/>
</dbReference>
<accession>A0A194YNP9</accession>
<feature type="compositionally biased region" description="Basic and acidic residues" evidence="1">
    <location>
        <begin position="425"/>
        <end position="439"/>
    </location>
</feature>
<dbReference type="Pfam" id="PF12066">
    <property type="entry name" value="SERRATE_Ars2_N"/>
    <property type="match status" value="1"/>
</dbReference>
<keyword evidence="4" id="KW-1185">Reference proteome</keyword>
<reference evidence="4" key="2">
    <citation type="journal article" date="2018" name="Plant J.">
        <title>The Sorghum bicolor reference genome: improved assembly, gene annotations, a transcriptome atlas, and signatures of genome organization.</title>
        <authorList>
            <person name="McCormick R.F."/>
            <person name="Truong S.K."/>
            <person name="Sreedasyam A."/>
            <person name="Jenkins J."/>
            <person name="Shu S."/>
            <person name="Sims D."/>
            <person name="Kennedy M."/>
            <person name="Amirebrahimi M."/>
            <person name="Weers B.D."/>
            <person name="McKinley B."/>
            <person name="Mattison A."/>
            <person name="Morishige D.T."/>
            <person name="Grimwood J."/>
            <person name="Schmutz J."/>
            <person name="Mullet J.E."/>
        </authorList>
    </citation>
    <scope>NUCLEOTIDE SEQUENCE [LARGE SCALE GENOMIC DNA]</scope>
    <source>
        <strain evidence="4">cv. BTx623</strain>
    </source>
</reference>
<dbReference type="PANTHER" id="PTHR13165">
    <property type="entry name" value="ARSENITE-RESISTANCE PROTEIN 2"/>
    <property type="match status" value="1"/>
</dbReference>
<dbReference type="ExpressionAtlas" id="A0A194YNP9">
    <property type="expression patterns" value="baseline"/>
</dbReference>
<dbReference type="STRING" id="4558.A0A194YNP9"/>
<dbReference type="GO" id="GO:0031053">
    <property type="term" value="P:primary miRNA processing"/>
    <property type="evidence" value="ECO:0000318"/>
    <property type="project" value="GO_Central"/>
</dbReference>
<feature type="compositionally biased region" description="Basic and acidic residues" evidence="1">
    <location>
        <begin position="92"/>
        <end position="112"/>
    </location>
</feature>
<dbReference type="InterPro" id="IPR007042">
    <property type="entry name" value="SERRATE/Ars2_C"/>
</dbReference>
<dbReference type="EMBL" id="CM000763">
    <property type="protein sequence ID" value="KXG29470.1"/>
    <property type="molecule type" value="Genomic_DNA"/>
</dbReference>
<dbReference type="InParanoid" id="A0A194YNP9"/>
<feature type="compositionally biased region" description="Low complexity" evidence="1">
    <location>
        <begin position="7"/>
        <end position="27"/>
    </location>
</feature>
<sequence>MEHALCSPAAAPGASLTTAAPPKDLALLPPPPPPPLGSLRPQRLEGFVARPAERTRRTRVGSPGAGGDRGHQRRSMPPLHLPHPPPLGSSRPELDDVVRLQRDRDRDRDAPRRGNARRSGSSSGAGGDRRQRRSTTRRSLSPPLPVPPPPPPLLGSTRPELAALVRRENDHDAPRRGSARRSGSPGAVADRRPRRSTTRRSPSPLLPLPPPPTPPLGSSSRPEVAAVVRVDSDHDARRGGSRKRGNGSPRKGAEGGRRRERGSPPPRSPSPAPRKRSRRGSPRNECGRNEGRGNHACSRFCSPDRPYSGYGAATIGQDTTGRLGLMTYKQFIQVLEDDVSPAQAGCRYQEYRTEYISTQKRAYFDLNKNEDWLKDMYHPTKLLSVIRRRNDFCKTVARNLILDLRNGTLDLGPGVTAHAAIKSGKGNDGRSQDNADYGEKKRKHGRGPQKEIEPLSAAPKAHPISSQHRRIHTDIHRTLALVKKLDSEKGIMENILLTGDHGKSNVDKSCGRSKTPVAIIRGFNTVKGLEGVELLDTLLTYLWRVHGVDYYGMSEMKHAKGFRHVRAENKSDSMAEYISAADWEKKLDSFWEERLMNGEDPLVVLTAMDKIEAALVEVLERYVRKMRDENCIWKYFCGAKGCEKLFHAPEYVHKHLNLKHPDLVSTLASRVENDIYFQNYMNDPDAPGGKPFMQQTVPDRMRQRLDEQMFDASGVWGSHAPLLPMCAHSLVLIPVPGAGPYGPFVPAPPEIAMQMIQKGLAGPDSAQNRKPSVLGPMLPMYPSFPLGSGIYRSYEDLDAPMEEVSPLDFRSL</sequence>
<evidence type="ECO:0000313" key="3">
    <source>
        <dbReference type="EMBL" id="KXG29470.1"/>
    </source>
</evidence>
<dbReference type="PROSITE" id="PS00028">
    <property type="entry name" value="ZINC_FINGER_C2H2_1"/>
    <property type="match status" value="1"/>
</dbReference>
<proteinExistence type="predicted"/>
<dbReference type="AlphaFoldDB" id="A0A194YNP9"/>
<evidence type="ECO:0000259" key="2">
    <source>
        <dbReference type="PROSITE" id="PS00028"/>
    </source>
</evidence>
<dbReference type="PANTHER" id="PTHR13165:SF5">
    <property type="entry name" value="C2H2-TYPE DOMAIN-CONTAINING PROTEIN"/>
    <property type="match status" value="1"/>
</dbReference>
<dbReference type="InterPro" id="IPR013087">
    <property type="entry name" value="Znf_C2H2_type"/>
</dbReference>
<gene>
    <name evidence="3" type="ORF">SORBI_3004G040800</name>
</gene>
<dbReference type="Gramene" id="KXG29470">
    <property type="protein sequence ID" value="KXG29470"/>
    <property type="gene ID" value="SORBI_3004G040800"/>
</dbReference>
<evidence type="ECO:0000313" key="4">
    <source>
        <dbReference type="Proteomes" id="UP000000768"/>
    </source>
</evidence>
<dbReference type="Proteomes" id="UP000000768">
    <property type="component" value="Chromosome 4"/>
</dbReference>
<reference evidence="3 4" key="1">
    <citation type="journal article" date="2009" name="Nature">
        <title>The Sorghum bicolor genome and the diversification of grasses.</title>
        <authorList>
            <person name="Paterson A.H."/>
            <person name="Bowers J.E."/>
            <person name="Bruggmann R."/>
            <person name="Dubchak I."/>
            <person name="Grimwood J."/>
            <person name="Gundlach H."/>
            <person name="Haberer G."/>
            <person name="Hellsten U."/>
            <person name="Mitros T."/>
            <person name="Poliakov A."/>
            <person name="Schmutz J."/>
            <person name="Spannagl M."/>
            <person name="Tang H."/>
            <person name="Wang X."/>
            <person name="Wicker T."/>
            <person name="Bharti A.K."/>
            <person name="Chapman J."/>
            <person name="Feltus F.A."/>
            <person name="Gowik U."/>
            <person name="Grigoriev I.V."/>
            <person name="Lyons E."/>
            <person name="Maher C.A."/>
            <person name="Martis M."/>
            <person name="Narechania A."/>
            <person name="Otillar R.P."/>
            <person name="Penning B.W."/>
            <person name="Salamov A.A."/>
            <person name="Wang Y."/>
            <person name="Zhang L."/>
            <person name="Carpita N.C."/>
            <person name="Freeling M."/>
            <person name="Gingle A.R."/>
            <person name="Hash C.T."/>
            <person name="Keller B."/>
            <person name="Klein P."/>
            <person name="Kresovich S."/>
            <person name="McCann M.C."/>
            <person name="Ming R."/>
            <person name="Peterson D.G."/>
            <person name="Mehboob-ur-Rahman"/>
            <person name="Ware D."/>
            <person name="Westhoff P."/>
            <person name="Mayer K.F."/>
            <person name="Messing J."/>
            <person name="Rokhsar D.S."/>
        </authorList>
    </citation>
    <scope>NUCLEOTIDE SEQUENCE [LARGE SCALE GENOMIC DNA]</scope>
    <source>
        <strain evidence="4">cv. BTx623</strain>
    </source>
</reference>
<name>A0A194YNP9_SORBI</name>
<feature type="region of interest" description="Disordered" evidence="1">
    <location>
        <begin position="420"/>
        <end position="469"/>
    </location>
</feature>